<dbReference type="SUPFAM" id="SSF50475">
    <property type="entry name" value="FMN-binding split barrel"/>
    <property type="match status" value="1"/>
</dbReference>
<comment type="caution">
    <text evidence="5">The sequence shown here is derived from an EMBL/GenBank/DDBJ whole genome shotgun (WGS) entry which is preliminary data.</text>
</comment>
<dbReference type="EMBL" id="JAHGAW010000002">
    <property type="protein sequence ID" value="MBT2185878.1"/>
    <property type="molecule type" value="Genomic_DNA"/>
</dbReference>
<keyword evidence="2" id="KW-0285">Flavoprotein</keyword>
<evidence type="ECO:0000256" key="1">
    <source>
        <dbReference type="ARBA" id="ARBA00001917"/>
    </source>
</evidence>
<dbReference type="Pfam" id="PF01613">
    <property type="entry name" value="Flavin_Reduct"/>
    <property type="match status" value="1"/>
</dbReference>
<evidence type="ECO:0000313" key="6">
    <source>
        <dbReference type="Proteomes" id="UP001138757"/>
    </source>
</evidence>
<dbReference type="InterPro" id="IPR002563">
    <property type="entry name" value="Flavin_Rdtase-like_dom"/>
</dbReference>
<name>A0A9X1AJW8_9SPHN</name>
<keyword evidence="6" id="KW-1185">Reference proteome</keyword>
<gene>
    <name evidence="5" type="ORF">KK488_02855</name>
</gene>
<dbReference type="AlphaFoldDB" id="A0A9X1AJW8"/>
<dbReference type="InterPro" id="IPR012349">
    <property type="entry name" value="Split_barrel_FMN-bd"/>
</dbReference>
<dbReference type="Gene3D" id="2.30.110.10">
    <property type="entry name" value="Electron Transport, Fmn-binding Protein, Chain A"/>
    <property type="match status" value="1"/>
</dbReference>
<accession>A0A9X1AJW8</accession>
<dbReference type="Proteomes" id="UP001138757">
    <property type="component" value="Unassembled WGS sequence"/>
</dbReference>
<feature type="domain" description="Flavin reductase like" evidence="4">
    <location>
        <begin position="15"/>
        <end position="167"/>
    </location>
</feature>
<dbReference type="SMART" id="SM00903">
    <property type="entry name" value="Flavin_Reduct"/>
    <property type="match status" value="1"/>
</dbReference>
<reference evidence="5" key="1">
    <citation type="submission" date="2021-05" db="EMBL/GenBank/DDBJ databases">
        <title>Genome of Sphingobium sp. strain.</title>
        <authorList>
            <person name="Fan R."/>
        </authorList>
    </citation>
    <scope>NUCLEOTIDE SEQUENCE</scope>
    <source>
        <strain evidence="5">H33</strain>
    </source>
</reference>
<dbReference type="InterPro" id="IPR052174">
    <property type="entry name" value="Flavoredoxin"/>
</dbReference>
<evidence type="ECO:0000256" key="2">
    <source>
        <dbReference type="ARBA" id="ARBA00022630"/>
    </source>
</evidence>
<evidence type="ECO:0000313" key="5">
    <source>
        <dbReference type="EMBL" id="MBT2185878.1"/>
    </source>
</evidence>
<dbReference type="PANTHER" id="PTHR43567">
    <property type="entry name" value="FLAVOREDOXIN-RELATED-RELATED"/>
    <property type="match status" value="1"/>
</dbReference>
<evidence type="ECO:0000259" key="4">
    <source>
        <dbReference type="SMART" id="SM00903"/>
    </source>
</evidence>
<proteinExistence type="inferred from homology"/>
<dbReference type="PANTHER" id="PTHR43567:SF1">
    <property type="entry name" value="FLAVOREDOXIN"/>
    <property type="match status" value="1"/>
</dbReference>
<protein>
    <submittedName>
        <fullName evidence="5">Flavin reductase family protein</fullName>
    </submittedName>
</protein>
<dbReference type="GO" id="GO:0010181">
    <property type="term" value="F:FMN binding"/>
    <property type="evidence" value="ECO:0007669"/>
    <property type="project" value="InterPro"/>
</dbReference>
<comment type="cofactor">
    <cofactor evidence="1">
        <name>FMN</name>
        <dbReference type="ChEBI" id="CHEBI:58210"/>
    </cofactor>
</comment>
<dbReference type="RefSeq" id="WP_214621641.1">
    <property type="nucleotide sequence ID" value="NZ_JAHGAW010000002.1"/>
</dbReference>
<comment type="similarity">
    <text evidence="3">Belongs to the flavoredoxin family.</text>
</comment>
<evidence type="ECO:0000256" key="3">
    <source>
        <dbReference type="ARBA" id="ARBA00038054"/>
    </source>
</evidence>
<dbReference type="GO" id="GO:0016646">
    <property type="term" value="F:oxidoreductase activity, acting on the CH-NH group of donors, NAD or NADP as acceptor"/>
    <property type="evidence" value="ECO:0007669"/>
    <property type="project" value="UniProtKB-ARBA"/>
</dbReference>
<sequence>MPASKIDLSPHNARAYLEPGPIVLISSRHGDETNIMTLGWHVVLEFSPSLVGCMISGGNHSFRLVRQSRECVINLPTVDMIDTVVRIGNSSGRSVDKFADNALTAEPALRVEAPLIGECYANFECRLFDDAMVDRYNFFIFEIVKAHRARRPKHPQTIHYTGDGDFMVAGKIVSRRGLFRPGMLGNGRS</sequence>
<organism evidence="5 6">
    <name type="scientific">Sphingobium nicotianae</name>
    <dbReference type="NCBI Taxonomy" id="2782607"/>
    <lineage>
        <taxon>Bacteria</taxon>
        <taxon>Pseudomonadati</taxon>
        <taxon>Pseudomonadota</taxon>
        <taxon>Alphaproteobacteria</taxon>
        <taxon>Sphingomonadales</taxon>
        <taxon>Sphingomonadaceae</taxon>
        <taxon>Sphingobium</taxon>
    </lineage>
</organism>